<feature type="domain" description="Protein FecR C-terminal" evidence="3">
    <location>
        <begin position="264"/>
        <end position="332"/>
    </location>
</feature>
<dbReference type="RefSeq" id="WP_344850323.1">
    <property type="nucleotide sequence ID" value="NZ_BAABBY010000003.1"/>
</dbReference>
<dbReference type="Pfam" id="PF04773">
    <property type="entry name" value="FecR"/>
    <property type="match status" value="1"/>
</dbReference>
<reference evidence="5" key="1">
    <citation type="journal article" date="2019" name="Int. J. Syst. Evol. Microbiol.">
        <title>The Global Catalogue of Microorganisms (GCM) 10K type strain sequencing project: providing services to taxonomists for standard genome sequencing and annotation.</title>
        <authorList>
            <consortium name="The Broad Institute Genomics Platform"/>
            <consortium name="The Broad Institute Genome Sequencing Center for Infectious Disease"/>
            <person name="Wu L."/>
            <person name="Ma J."/>
        </authorList>
    </citation>
    <scope>NUCLEOTIDE SEQUENCE [LARGE SCALE GENOMIC DNA]</scope>
    <source>
        <strain evidence="5">JCM 17626</strain>
    </source>
</reference>
<dbReference type="InterPro" id="IPR032508">
    <property type="entry name" value="FecR_C"/>
</dbReference>
<keyword evidence="1" id="KW-0472">Membrane</keyword>
<dbReference type="PANTHER" id="PTHR30273:SF2">
    <property type="entry name" value="PROTEIN FECR"/>
    <property type="match status" value="1"/>
</dbReference>
<evidence type="ECO:0000256" key="1">
    <source>
        <dbReference type="SAM" id="Phobius"/>
    </source>
</evidence>
<feature type="transmembrane region" description="Helical" evidence="1">
    <location>
        <begin position="84"/>
        <end position="104"/>
    </location>
</feature>
<keyword evidence="1" id="KW-1133">Transmembrane helix</keyword>
<organism evidence="4 5">
    <name type="scientific">Pedobacter jeongneungensis</name>
    <dbReference type="NCBI Taxonomy" id="947309"/>
    <lineage>
        <taxon>Bacteria</taxon>
        <taxon>Pseudomonadati</taxon>
        <taxon>Bacteroidota</taxon>
        <taxon>Sphingobacteriia</taxon>
        <taxon>Sphingobacteriales</taxon>
        <taxon>Sphingobacteriaceae</taxon>
        <taxon>Pedobacter</taxon>
    </lineage>
</organism>
<accession>A0ABP8B8B3</accession>
<dbReference type="Pfam" id="PF16344">
    <property type="entry name" value="FecR_C"/>
    <property type="match status" value="1"/>
</dbReference>
<comment type="caution">
    <text evidence="4">The sequence shown here is derived from an EMBL/GenBank/DDBJ whole genome shotgun (WGS) entry which is preliminary data.</text>
</comment>
<dbReference type="EMBL" id="BAABBY010000003">
    <property type="protein sequence ID" value="GAA4200366.1"/>
    <property type="molecule type" value="Genomic_DNA"/>
</dbReference>
<dbReference type="Gene3D" id="3.55.50.30">
    <property type="match status" value="1"/>
</dbReference>
<dbReference type="InterPro" id="IPR006860">
    <property type="entry name" value="FecR"/>
</dbReference>
<evidence type="ECO:0000313" key="4">
    <source>
        <dbReference type="EMBL" id="GAA4200366.1"/>
    </source>
</evidence>
<proteinExistence type="predicted"/>
<sequence>MTDQRFTELLGKQLAGEISPDESVELKSILADHPVLRKEHDVLVNYFESEPVEDENTDPVFERIKAQIKVPEQPVLTIRRHKSYVTWLKIAAVLAIALAAVLIYNRGTIFSPTADLLNVQTKAAEVKTIVLADGSTVKINSGSSLKYPAQFKADTREVYLSGEAFFEVQKDPAHPFIVHTSQMAVKVLGTEFDVKAYANDAFTETILIRGKVSVSLKNNADQTFILKPNDKFTLSRGKGSISQLTLFNGSGADKIIETAWLNHELIFKNNRFDEVAKLFERWYGVKINFKESELKAVQFTGHFGKESLTEALNVLKLIENFNYSVKGKNVYIYR</sequence>
<dbReference type="PANTHER" id="PTHR30273">
    <property type="entry name" value="PERIPLASMIC SIGNAL SENSOR AND SIGMA FACTOR ACTIVATOR FECR-RELATED"/>
    <property type="match status" value="1"/>
</dbReference>
<feature type="domain" description="FecR protein" evidence="2">
    <location>
        <begin position="119"/>
        <end position="212"/>
    </location>
</feature>
<dbReference type="Proteomes" id="UP001501772">
    <property type="component" value="Unassembled WGS sequence"/>
</dbReference>
<keyword evidence="1" id="KW-0812">Transmembrane</keyword>
<dbReference type="PIRSF" id="PIRSF018266">
    <property type="entry name" value="FecR"/>
    <property type="match status" value="1"/>
</dbReference>
<evidence type="ECO:0000259" key="2">
    <source>
        <dbReference type="Pfam" id="PF04773"/>
    </source>
</evidence>
<evidence type="ECO:0000259" key="3">
    <source>
        <dbReference type="Pfam" id="PF16344"/>
    </source>
</evidence>
<gene>
    <name evidence="4" type="ORF">GCM10022289_12020</name>
</gene>
<dbReference type="InterPro" id="IPR012373">
    <property type="entry name" value="Ferrdict_sens_TM"/>
</dbReference>
<name>A0ABP8B8B3_9SPHI</name>
<keyword evidence="5" id="KW-1185">Reference proteome</keyword>
<dbReference type="Gene3D" id="2.60.120.1440">
    <property type="match status" value="1"/>
</dbReference>
<protein>
    <submittedName>
        <fullName evidence="4">FecR domain-containing protein</fullName>
    </submittedName>
</protein>
<evidence type="ECO:0000313" key="5">
    <source>
        <dbReference type="Proteomes" id="UP001501772"/>
    </source>
</evidence>